<protein>
    <submittedName>
        <fullName evidence="1">Uncharacterized protein</fullName>
    </submittedName>
</protein>
<dbReference type="EMBL" id="CATKSN020000240">
    <property type="protein sequence ID" value="CAI9149334.1"/>
    <property type="molecule type" value="Genomic_DNA"/>
</dbReference>
<accession>A0ABN8XKD6</accession>
<reference evidence="1" key="1">
    <citation type="submission" date="2023-04" db="EMBL/GenBank/DDBJ databases">
        <authorList>
            <consortium name="ELIXIR-Norway"/>
        </authorList>
    </citation>
    <scope>NUCLEOTIDE SEQUENCE [LARGE SCALE GENOMIC DNA]</scope>
</reference>
<keyword evidence="2" id="KW-1185">Reference proteome</keyword>
<comment type="caution">
    <text evidence="1">The sequence shown here is derived from an EMBL/GenBank/DDBJ whole genome shotgun (WGS) entry which is preliminary data.</text>
</comment>
<sequence length="78" mass="8371">MRRCATRSLHNDKISKSSSVCYASYGGDAIFLAASGNCGTFADRRNPVMLAAYRRDSLVRGQVCTTSAKGIANKTMSC</sequence>
<gene>
    <name evidence="1" type="ORF">MRATA1EN1_LOCUS30952</name>
</gene>
<evidence type="ECO:0000313" key="2">
    <source>
        <dbReference type="Proteomes" id="UP001176941"/>
    </source>
</evidence>
<name>A0ABN8XKD6_RANTA</name>
<dbReference type="Proteomes" id="UP001176941">
    <property type="component" value="Unassembled WGS sequence"/>
</dbReference>
<organism evidence="1 2">
    <name type="scientific">Rangifer tarandus platyrhynchus</name>
    <name type="common">Svalbard reindeer</name>
    <dbReference type="NCBI Taxonomy" id="3082113"/>
    <lineage>
        <taxon>Eukaryota</taxon>
        <taxon>Metazoa</taxon>
        <taxon>Chordata</taxon>
        <taxon>Craniata</taxon>
        <taxon>Vertebrata</taxon>
        <taxon>Euteleostomi</taxon>
        <taxon>Mammalia</taxon>
        <taxon>Eutheria</taxon>
        <taxon>Laurasiatheria</taxon>
        <taxon>Artiodactyla</taxon>
        <taxon>Ruminantia</taxon>
        <taxon>Pecora</taxon>
        <taxon>Cervidae</taxon>
        <taxon>Odocoileinae</taxon>
        <taxon>Rangifer</taxon>
    </lineage>
</organism>
<evidence type="ECO:0000313" key="1">
    <source>
        <dbReference type="EMBL" id="CAI9149334.1"/>
    </source>
</evidence>
<proteinExistence type="predicted"/>